<evidence type="ECO:0000313" key="3">
    <source>
        <dbReference type="EMBL" id="KFI62951.1"/>
    </source>
</evidence>
<evidence type="ECO:0000256" key="2">
    <source>
        <dbReference type="SAM" id="MobiDB-lite"/>
    </source>
</evidence>
<dbReference type="RefSeq" id="WP_033515903.1">
    <property type="nucleotide sequence ID" value="NZ_JGYV01000010.1"/>
</dbReference>
<dbReference type="PANTHER" id="PTHR37313:SF1">
    <property type="entry name" value="UPF0749 PROTEIN RV1823"/>
    <property type="match status" value="1"/>
</dbReference>
<reference evidence="3 4" key="1">
    <citation type="submission" date="2014-03" db="EMBL/GenBank/DDBJ databases">
        <title>Genomics of Bifidobacteria.</title>
        <authorList>
            <person name="Ventura M."/>
            <person name="Milani C."/>
            <person name="Lugli G.A."/>
        </authorList>
    </citation>
    <scope>NUCLEOTIDE SEQUENCE [LARGE SCALE GENOMIC DNA]</scope>
    <source>
        <strain evidence="3 4">LMG 10738</strain>
    </source>
</reference>
<dbReference type="Pfam" id="PF05949">
    <property type="entry name" value="DUF881"/>
    <property type="match status" value="1"/>
</dbReference>
<keyword evidence="4" id="KW-1185">Reference proteome</keyword>
<organism evidence="3 4">
    <name type="scientific">Bifidobacterium cuniculi</name>
    <dbReference type="NCBI Taxonomy" id="1688"/>
    <lineage>
        <taxon>Bacteria</taxon>
        <taxon>Bacillati</taxon>
        <taxon>Actinomycetota</taxon>
        <taxon>Actinomycetes</taxon>
        <taxon>Bifidobacteriales</taxon>
        <taxon>Bifidobacteriaceae</taxon>
        <taxon>Bifidobacterium</taxon>
    </lineage>
</organism>
<sequence length="323" mass="35404">MDNERQIPPVYPVSGDTAPLRRRAVFSCSYAGISSHHADPPSGSRTDRRRHGSNGSLQLIDDLINRPLDQMYNDSRLVSKPDSKMAYWATRIVVFLICIAVGFEGSQFVRQLNTDPRKQVREQLASQLVENDDHVATLEQDIADLRKSIDEQSESIQQSPIERLVRQNDAAAGMTAMEGEGIVMTIADPLAASTDEANGSVPRESAGSKLRVVTDYDLQELVCLMWQHGAEAIAVNGNRLGVQTSIRMAGNNILIGTAAIESPYVIQAIGNRTELAKAMGKDALPTLYADFQKAGMHPKISEERSLRLEAATAGQVTYARRIS</sequence>
<protein>
    <submittedName>
        <fullName evidence="3">Protein ylxX/ylxW</fullName>
    </submittedName>
</protein>
<dbReference type="eggNOG" id="COG3879">
    <property type="taxonomic scope" value="Bacteria"/>
</dbReference>
<name>A0A087AW01_9BIFI</name>
<dbReference type="STRING" id="1688.BCUN_0784"/>
<dbReference type="PANTHER" id="PTHR37313">
    <property type="entry name" value="UPF0749 PROTEIN RV1825"/>
    <property type="match status" value="1"/>
</dbReference>
<dbReference type="OrthoDB" id="3218134at2"/>
<proteinExistence type="inferred from homology"/>
<evidence type="ECO:0000313" key="4">
    <source>
        <dbReference type="Proteomes" id="UP000029067"/>
    </source>
</evidence>
<accession>A0A087AW01</accession>
<dbReference type="EMBL" id="JGYV01000010">
    <property type="protein sequence ID" value="KFI62951.1"/>
    <property type="molecule type" value="Genomic_DNA"/>
</dbReference>
<feature type="region of interest" description="Disordered" evidence="2">
    <location>
        <begin position="34"/>
        <end position="54"/>
    </location>
</feature>
<dbReference type="GO" id="GO:0005886">
    <property type="term" value="C:plasma membrane"/>
    <property type="evidence" value="ECO:0007669"/>
    <property type="project" value="TreeGrafter"/>
</dbReference>
<dbReference type="Gene3D" id="3.30.70.1880">
    <property type="entry name" value="Protein of unknown function DUF881"/>
    <property type="match status" value="1"/>
</dbReference>
<evidence type="ECO:0000256" key="1">
    <source>
        <dbReference type="ARBA" id="ARBA00009108"/>
    </source>
</evidence>
<dbReference type="Proteomes" id="UP000029067">
    <property type="component" value="Unassembled WGS sequence"/>
</dbReference>
<dbReference type="AlphaFoldDB" id="A0A087AW01"/>
<gene>
    <name evidence="3" type="ORF">BCUN_0784</name>
</gene>
<comment type="caution">
    <text evidence="3">The sequence shown here is derived from an EMBL/GenBank/DDBJ whole genome shotgun (WGS) entry which is preliminary data.</text>
</comment>
<comment type="similarity">
    <text evidence="1">Belongs to the UPF0749 family.</text>
</comment>
<dbReference type="InterPro" id="IPR010273">
    <property type="entry name" value="DUF881"/>
</dbReference>